<dbReference type="InterPro" id="IPR038261">
    <property type="entry name" value="GPP34-like_sf"/>
</dbReference>
<reference evidence="7 8" key="1">
    <citation type="journal article" date="2014" name="Genome Biol. Evol.">
        <title>The genome of the myxosporean Thelohanellus kitauei shows adaptations to nutrient acquisition within its fish host.</title>
        <authorList>
            <person name="Yang Y."/>
            <person name="Xiong J."/>
            <person name="Zhou Z."/>
            <person name="Huo F."/>
            <person name="Miao W."/>
            <person name="Ran C."/>
            <person name="Liu Y."/>
            <person name="Zhang J."/>
            <person name="Feng J."/>
            <person name="Wang M."/>
            <person name="Wang M."/>
            <person name="Wang L."/>
            <person name="Yao B."/>
        </authorList>
    </citation>
    <scope>NUCLEOTIDE SEQUENCE [LARGE SCALE GENOMIC DNA]</scope>
    <source>
        <strain evidence="7">Wuqing</strain>
    </source>
</reference>
<evidence type="ECO:0000256" key="5">
    <source>
        <dbReference type="ARBA" id="ARBA00023136"/>
    </source>
</evidence>
<evidence type="ECO:0000313" key="7">
    <source>
        <dbReference type="EMBL" id="KII70349.1"/>
    </source>
</evidence>
<comment type="subcellular location">
    <subcellularLocation>
        <location evidence="1">Golgi apparatus membrane</location>
        <topology evidence="1">Peripheral membrane protein</topology>
        <orientation evidence="1">Cytoplasmic side</orientation>
    </subcellularLocation>
</comment>
<dbReference type="GO" id="GO:0048194">
    <property type="term" value="P:Golgi vesicle budding"/>
    <property type="evidence" value="ECO:0007669"/>
    <property type="project" value="TreeGrafter"/>
</dbReference>
<protein>
    <submittedName>
        <fullName evidence="7">Golgi phosphoprotein 3-like B</fullName>
    </submittedName>
</protein>
<dbReference type="GO" id="GO:0000139">
    <property type="term" value="C:Golgi membrane"/>
    <property type="evidence" value="ECO:0007669"/>
    <property type="project" value="UniProtKB-SubCell"/>
</dbReference>
<keyword evidence="5" id="KW-0472">Membrane</keyword>
<dbReference type="Proteomes" id="UP000031668">
    <property type="component" value="Unassembled WGS sequence"/>
</dbReference>
<dbReference type="GO" id="GO:0070273">
    <property type="term" value="F:phosphatidylinositol-4-phosphate binding"/>
    <property type="evidence" value="ECO:0007669"/>
    <property type="project" value="InterPro"/>
</dbReference>
<evidence type="ECO:0000256" key="4">
    <source>
        <dbReference type="ARBA" id="ARBA00023121"/>
    </source>
</evidence>
<keyword evidence="8" id="KW-1185">Reference proteome</keyword>
<dbReference type="PANTHER" id="PTHR12704:SF2">
    <property type="entry name" value="GOLGI PHOSPHOPROTEIN 3 HOMOLOG SAURON"/>
    <property type="match status" value="1"/>
</dbReference>
<evidence type="ECO:0000256" key="2">
    <source>
        <dbReference type="ARBA" id="ARBA00007284"/>
    </source>
</evidence>
<comment type="caution">
    <text evidence="7">The sequence shown here is derived from an EMBL/GenBank/DDBJ whole genome shotgun (WGS) entry which is preliminary data.</text>
</comment>
<feature type="region of interest" description="Disordered" evidence="6">
    <location>
        <begin position="37"/>
        <end position="68"/>
    </location>
</feature>
<dbReference type="GO" id="GO:0005829">
    <property type="term" value="C:cytosol"/>
    <property type="evidence" value="ECO:0007669"/>
    <property type="project" value="TreeGrafter"/>
</dbReference>
<feature type="compositionally biased region" description="Basic and acidic residues" evidence="6">
    <location>
        <begin position="47"/>
        <end position="67"/>
    </location>
</feature>
<organism evidence="7 8">
    <name type="scientific">Thelohanellus kitauei</name>
    <name type="common">Myxosporean</name>
    <dbReference type="NCBI Taxonomy" id="669202"/>
    <lineage>
        <taxon>Eukaryota</taxon>
        <taxon>Metazoa</taxon>
        <taxon>Cnidaria</taxon>
        <taxon>Myxozoa</taxon>
        <taxon>Myxosporea</taxon>
        <taxon>Bivalvulida</taxon>
        <taxon>Platysporina</taxon>
        <taxon>Myxobolidae</taxon>
        <taxon>Thelohanellus</taxon>
    </lineage>
</organism>
<dbReference type="GO" id="GO:0006890">
    <property type="term" value="P:retrograde vesicle-mediated transport, Golgi to endoplasmic reticulum"/>
    <property type="evidence" value="ECO:0007669"/>
    <property type="project" value="TreeGrafter"/>
</dbReference>
<gene>
    <name evidence="7" type="ORF">RF11_00131</name>
</gene>
<dbReference type="GO" id="GO:0031985">
    <property type="term" value="C:Golgi cisterna"/>
    <property type="evidence" value="ECO:0007669"/>
    <property type="project" value="TreeGrafter"/>
</dbReference>
<proteinExistence type="inferred from homology"/>
<dbReference type="GO" id="GO:0007030">
    <property type="term" value="P:Golgi organization"/>
    <property type="evidence" value="ECO:0007669"/>
    <property type="project" value="TreeGrafter"/>
</dbReference>
<evidence type="ECO:0000256" key="3">
    <source>
        <dbReference type="ARBA" id="ARBA00023034"/>
    </source>
</evidence>
<dbReference type="OrthoDB" id="2189106at2759"/>
<dbReference type="Gene3D" id="1.10.3630.10">
    <property type="entry name" value="yeast vps74-n-term truncation variant domain like"/>
    <property type="match status" value="1"/>
</dbReference>
<evidence type="ECO:0000256" key="1">
    <source>
        <dbReference type="ARBA" id="ARBA00004255"/>
    </source>
</evidence>
<accession>A0A0C2IY42</accession>
<dbReference type="AlphaFoldDB" id="A0A0C2IY42"/>
<dbReference type="EMBL" id="JWZT01002083">
    <property type="protein sequence ID" value="KII70349.1"/>
    <property type="molecule type" value="Genomic_DNA"/>
</dbReference>
<name>A0A0C2IY42_THEKT</name>
<dbReference type="GO" id="GO:0005802">
    <property type="term" value="C:trans-Golgi network"/>
    <property type="evidence" value="ECO:0007669"/>
    <property type="project" value="TreeGrafter"/>
</dbReference>
<keyword evidence="3" id="KW-0333">Golgi apparatus</keyword>
<evidence type="ECO:0000313" key="8">
    <source>
        <dbReference type="Proteomes" id="UP000031668"/>
    </source>
</evidence>
<dbReference type="OMA" id="CWIRKWA"/>
<dbReference type="InterPro" id="IPR008628">
    <property type="entry name" value="GPP34-like"/>
</dbReference>
<comment type="similarity">
    <text evidence="2">Belongs to the GOLPH3/VPS74 family.</text>
</comment>
<sequence>MSGQERDYLSVYNIRPEKDVCYRTPYLPMSENLVQRKSARVRNSNENVRDGDDSPKDKHAFDDDDKFRSKRPNLTLMEELILLSSKDDTGETFLFNNSISLAMRACMLVELAIRGRIEMEPAGIRKKNSERRMLRVTNNSSTGEPLLDEALKLMSESTEADSVSGWLTLLTGETWNPTKLGYQMRNVRLKTCKGLVEKGICTASTQNMVIFSMTVYPIIDTAAKRSVINYFCDLLTKNWKGVESLSPRDFALLSICYAVETFDYPLSNLNDSELEMALGRLRQIGKIDSEEEINKLSSITDDSFRAESNIRQIIHACLVTLDSF</sequence>
<keyword evidence="4" id="KW-0446">Lipid-binding</keyword>
<dbReference type="Pfam" id="PF05719">
    <property type="entry name" value="GPP34"/>
    <property type="match status" value="1"/>
</dbReference>
<dbReference type="PANTHER" id="PTHR12704">
    <property type="entry name" value="TRANS-GOLGI PROTEIN GMX33"/>
    <property type="match status" value="1"/>
</dbReference>
<dbReference type="GO" id="GO:0043001">
    <property type="term" value="P:Golgi to plasma membrane protein transport"/>
    <property type="evidence" value="ECO:0007669"/>
    <property type="project" value="TreeGrafter"/>
</dbReference>
<evidence type="ECO:0000256" key="6">
    <source>
        <dbReference type="SAM" id="MobiDB-lite"/>
    </source>
</evidence>